<dbReference type="OrthoDB" id="29105at2759"/>
<dbReference type="InterPro" id="IPR005013">
    <property type="entry name" value="DDOST_48_kDa_subunit"/>
</dbReference>
<evidence type="ECO:0000256" key="1">
    <source>
        <dbReference type="ARBA" id="ARBA00004479"/>
    </source>
</evidence>
<dbReference type="AlphaFoldDB" id="A0A2C5XX61"/>
<dbReference type="InterPro" id="IPR055457">
    <property type="entry name" value="OST48_N"/>
</dbReference>
<keyword evidence="4 8" id="KW-0812">Transmembrane</keyword>
<comment type="subunit">
    <text evidence="8">Component of the oligosaccharyltransferase (OST) complex.</text>
</comment>
<comment type="subcellular location">
    <subcellularLocation>
        <location evidence="8">Endoplasmic reticulum membrane</location>
        <topology evidence="8">Single-pass type I membrane protein</topology>
    </subcellularLocation>
    <subcellularLocation>
        <location evidence="1">Membrane</location>
        <topology evidence="1">Single-pass type I membrane protein</topology>
    </subcellularLocation>
</comment>
<evidence type="ECO:0000256" key="3">
    <source>
        <dbReference type="ARBA" id="ARBA00008743"/>
    </source>
</evidence>
<keyword evidence="6 8" id="KW-1133">Transmembrane helix</keyword>
<evidence type="ECO:0000256" key="4">
    <source>
        <dbReference type="ARBA" id="ARBA00022692"/>
    </source>
</evidence>
<keyword evidence="7 8" id="KW-0472">Membrane</keyword>
<dbReference type="InterPro" id="IPR055459">
    <property type="entry name" value="OST48_MD"/>
</dbReference>
<evidence type="ECO:0000259" key="9">
    <source>
        <dbReference type="Pfam" id="PF03345"/>
    </source>
</evidence>
<dbReference type="PANTHER" id="PTHR10830">
    <property type="entry name" value="DOLICHYL-DIPHOSPHOOLIGOSACCHARIDE--PROTEIN GLYCOSYLTRANSFERASE 48 KDA SUBUNIT"/>
    <property type="match status" value="1"/>
</dbReference>
<evidence type="ECO:0000256" key="8">
    <source>
        <dbReference type="RuleBase" id="RU361142"/>
    </source>
</evidence>
<feature type="domain" description="OST48 N-terminal" evidence="9">
    <location>
        <begin position="28"/>
        <end position="290"/>
    </location>
</feature>
<keyword evidence="8" id="KW-0732">Signal</keyword>
<reference evidence="11 12" key="1">
    <citation type="submission" date="2017-06" db="EMBL/GenBank/DDBJ databases">
        <title>Ant-infecting Ophiocordyceps genomes reveal a high diversity of potential behavioral manipulation genes and a possible major role for enterotoxins.</title>
        <authorList>
            <person name="De Bekker C."/>
            <person name="Evans H.C."/>
            <person name="Brachmann A."/>
            <person name="Hughes D.P."/>
        </authorList>
    </citation>
    <scope>NUCLEOTIDE SEQUENCE [LARGE SCALE GENOMIC DNA]</scope>
    <source>
        <strain evidence="11 12">Map64</strain>
    </source>
</reference>
<dbReference type="GO" id="GO:0008250">
    <property type="term" value="C:oligosaccharyltransferase complex"/>
    <property type="evidence" value="ECO:0007669"/>
    <property type="project" value="TreeGrafter"/>
</dbReference>
<dbReference type="Pfam" id="PF03345">
    <property type="entry name" value="OST48_N"/>
    <property type="match status" value="1"/>
</dbReference>
<comment type="caution">
    <text evidence="11">The sequence shown here is derived from an EMBL/GenBank/DDBJ whole genome shotgun (WGS) entry which is preliminary data.</text>
</comment>
<gene>
    <name evidence="11" type="ORF">CDD81_3405</name>
</gene>
<evidence type="ECO:0000256" key="7">
    <source>
        <dbReference type="ARBA" id="ARBA00023136"/>
    </source>
</evidence>
<feature type="signal peptide" evidence="8">
    <location>
        <begin position="1"/>
        <end position="21"/>
    </location>
</feature>
<evidence type="ECO:0000256" key="2">
    <source>
        <dbReference type="ARBA" id="ARBA00004922"/>
    </source>
</evidence>
<evidence type="ECO:0000313" key="11">
    <source>
        <dbReference type="EMBL" id="PHH59294.1"/>
    </source>
</evidence>
<dbReference type="EMBL" id="NJET01000218">
    <property type="protein sequence ID" value="PHH59294.1"/>
    <property type="molecule type" value="Genomic_DNA"/>
</dbReference>
<comment type="similarity">
    <text evidence="3 8">Belongs to the DDOST 48 kDa subunit family.</text>
</comment>
<dbReference type="Proteomes" id="UP000226192">
    <property type="component" value="Unassembled WGS sequence"/>
</dbReference>
<dbReference type="PANTHER" id="PTHR10830:SF0">
    <property type="entry name" value="DOLICHYL-DIPHOSPHOOLIGOSACCHARIDE--PROTEIN GLYCOSYLTRANSFERASE 48 KDA SUBUNIT"/>
    <property type="match status" value="1"/>
</dbReference>
<sequence>MTTMRSLVSLAVLLLSTLAAALSTTGNRLLVILDDVADSEAYSLYMGDLADRGFDISYETPRSEGLKLFDLGERKYDHILFLPTKVKGLGPNLTPNLLVDFVNARGNILVALTSSSAAPSSLVAFLAEVQISLPPERTSLVVDHFCYDAVSAADMHDVLVLPMPLRLRPDVKPLFEMDDAVIALPRTSGHVLGQSSLLTPIVRAPATAYCYNPKEQLSGVDPDDLFAAGKQLALVSGMQALNSARVAVLGSAEMLKNEWLADERLVHSIASTKEARPANREFAKRLSGWTFQEIGVLRVTAMEHRLLGSNETNPESYRVKNQVSFSISMSEHEWDHWVPYTPPSGDSVQLEFSMLSPFHRLDLAAQASSDGSMAVLGRNFTLPDQHGIFNFRVTYKRPLLTYIDEKQTVSVRHMAHDEWPRSWAISGAWPWLAGIWATVVGFVGFCAVWMYSAPPRGQKRA</sequence>
<comment type="function">
    <text evidence="8">Subunit of the oligosaccharyl transferase (OST) complex that catalyzes the initial transfer of a defined glycan (Glc(3)Man(9)GlcNAc(2) in eukaryotes) from the lipid carrier dolichol-pyrophosphate to an asparagine residue within an Asn-X-Ser/Thr consensus motif in nascent polypeptide chains, the first step in protein N-glycosylation. N-glycosylation occurs cotranslationally and the complex associates with the Sec61 complex at the channel-forming translocon complex that mediates protein translocation across the endoplasmic reticulum (ER).</text>
</comment>
<evidence type="ECO:0000313" key="12">
    <source>
        <dbReference type="Proteomes" id="UP000226192"/>
    </source>
</evidence>
<comment type="pathway">
    <text evidence="2 8">Protein modification; protein glycosylation.</text>
</comment>
<dbReference type="GO" id="GO:0018279">
    <property type="term" value="P:protein N-linked glycosylation via asparagine"/>
    <property type="evidence" value="ECO:0007669"/>
    <property type="project" value="UniProtKB-UniRule"/>
</dbReference>
<accession>A0A2C5XX61</accession>
<dbReference type="STRING" id="1399860.A0A2C5XX61"/>
<evidence type="ECO:0000256" key="6">
    <source>
        <dbReference type="ARBA" id="ARBA00022989"/>
    </source>
</evidence>
<keyword evidence="12" id="KW-1185">Reference proteome</keyword>
<dbReference type="Pfam" id="PF23358">
    <property type="entry name" value="OST48_MD"/>
    <property type="match status" value="1"/>
</dbReference>
<organism evidence="11 12">
    <name type="scientific">Ophiocordyceps australis</name>
    <dbReference type="NCBI Taxonomy" id="1399860"/>
    <lineage>
        <taxon>Eukaryota</taxon>
        <taxon>Fungi</taxon>
        <taxon>Dikarya</taxon>
        <taxon>Ascomycota</taxon>
        <taxon>Pezizomycotina</taxon>
        <taxon>Sordariomycetes</taxon>
        <taxon>Hypocreomycetidae</taxon>
        <taxon>Hypocreales</taxon>
        <taxon>Ophiocordycipitaceae</taxon>
        <taxon>Ophiocordyceps</taxon>
    </lineage>
</organism>
<proteinExistence type="inferred from homology"/>
<feature type="domain" description="OST48 middle" evidence="10">
    <location>
        <begin position="310"/>
        <end position="452"/>
    </location>
</feature>
<evidence type="ECO:0000256" key="5">
    <source>
        <dbReference type="ARBA" id="ARBA00022824"/>
    </source>
</evidence>
<feature type="transmembrane region" description="Helical" evidence="8">
    <location>
        <begin position="428"/>
        <end position="451"/>
    </location>
</feature>
<dbReference type="UniPathway" id="UPA00378"/>
<evidence type="ECO:0000259" key="10">
    <source>
        <dbReference type="Pfam" id="PF23358"/>
    </source>
</evidence>
<feature type="chain" id="PRO_5011835775" description="Dolichyl-diphosphooligosaccharide--protein glycosyltransferase subunit WBP1" evidence="8">
    <location>
        <begin position="22"/>
        <end position="461"/>
    </location>
</feature>
<protein>
    <recommendedName>
        <fullName evidence="8">Dolichyl-diphosphooligosaccharide--protein glycosyltransferase subunit WBP1</fullName>
        <shortName evidence="8">Oligosaccharyl transferase subunit WBP1</shortName>
    </recommendedName>
</protein>
<name>A0A2C5XX61_9HYPO</name>
<keyword evidence="5 8" id="KW-0256">Endoplasmic reticulum</keyword>